<dbReference type="PRINTS" id="PR00196">
    <property type="entry name" value="ANNEXIN"/>
</dbReference>
<evidence type="ECO:0000256" key="9">
    <source>
        <dbReference type="SAM" id="MobiDB-lite"/>
    </source>
</evidence>
<dbReference type="EMBL" id="AZGZ01000040">
    <property type="protein sequence ID" value="KZZ87032.1"/>
    <property type="molecule type" value="Genomic_DNA"/>
</dbReference>
<dbReference type="PANTHER" id="PTHR14207">
    <property type="entry name" value="STEROL ISOMERASE"/>
    <property type="match status" value="1"/>
</dbReference>
<evidence type="ECO:0000256" key="1">
    <source>
        <dbReference type="ARBA" id="ARBA00004141"/>
    </source>
</evidence>
<evidence type="ECO:0000256" key="6">
    <source>
        <dbReference type="ARBA" id="ARBA00023136"/>
    </source>
</evidence>
<dbReference type="GO" id="GO:0047750">
    <property type="term" value="F:cholestenol delta-isomerase activity"/>
    <property type="evidence" value="ECO:0007669"/>
    <property type="project" value="InterPro"/>
</dbReference>
<evidence type="ECO:0000313" key="12">
    <source>
        <dbReference type="EMBL" id="KZZ87032.1"/>
    </source>
</evidence>
<feature type="transmembrane region" description="Helical" evidence="10">
    <location>
        <begin position="198"/>
        <end position="220"/>
    </location>
</feature>
<evidence type="ECO:0000256" key="3">
    <source>
        <dbReference type="ARBA" id="ARBA00022692"/>
    </source>
</evidence>
<dbReference type="GO" id="GO:0005509">
    <property type="term" value="F:calcium ion binding"/>
    <property type="evidence" value="ECO:0007669"/>
    <property type="project" value="InterPro"/>
</dbReference>
<dbReference type="InterPro" id="IPR033118">
    <property type="entry name" value="EXPERA"/>
</dbReference>
<dbReference type="GO" id="GO:0016125">
    <property type="term" value="P:sterol metabolic process"/>
    <property type="evidence" value="ECO:0007669"/>
    <property type="project" value="InterPro"/>
</dbReference>
<organism evidence="12 13">
    <name type="scientific">Ascosphaera apis ARSEF 7405</name>
    <dbReference type="NCBI Taxonomy" id="392613"/>
    <lineage>
        <taxon>Eukaryota</taxon>
        <taxon>Fungi</taxon>
        <taxon>Dikarya</taxon>
        <taxon>Ascomycota</taxon>
        <taxon>Pezizomycotina</taxon>
        <taxon>Eurotiomycetes</taxon>
        <taxon>Eurotiomycetidae</taxon>
        <taxon>Onygenales</taxon>
        <taxon>Ascosphaeraceae</taxon>
        <taxon>Ascosphaera</taxon>
    </lineage>
</organism>
<dbReference type="InterPro" id="IPR018502">
    <property type="entry name" value="Annexin_repeat"/>
</dbReference>
<dbReference type="VEuPathDB" id="FungiDB:AAP_05978"/>
<dbReference type="InterPro" id="IPR007905">
    <property type="entry name" value="EBP"/>
</dbReference>
<evidence type="ECO:0000256" key="4">
    <source>
        <dbReference type="ARBA" id="ARBA00022737"/>
    </source>
</evidence>
<dbReference type="GO" id="GO:0016020">
    <property type="term" value="C:membrane"/>
    <property type="evidence" value="ECO:0007669"/>
    <property type="project" value="UniProtKB-SubCell"/>
</dbReference>
<dbReference type="PROSITE" id="PS51751">
    <property type="entry name" value="EXPERA"/>
    <property type="match status" value="1"/>
</dbReference>
<dbReference type="SMART" id="SM00335">
    <property type="entry name" value="ANX"/>
    <property type="match status" value="1"/>
</dbReference>
<evidence type="ECO:0000259" key="11">
    <source>
        <dbReference type="PROSITE" id="PS51751"/>
    </source>
</evidence>
<comment type="subcellular location">
    <subcellularLocation>
        <location evidence="1">Membrane</location>
        <topology evidence="1">Multi-pass membrane protein</topology>
    </subcellularLocation>
</comment>
<proteinExistence type="inferred from homology"/>
<evidence type="ECO:0000256" key="10">
    <source>
        <dbReference type="SAM" id="Phobius"/>
    </source>
</evidence>
<evidence type="ECO:0000256" key="7">
    <source>
        <dbReference type="ARBA" id="ARBA00023216"/>
    </source>
</evidence>
<dbReference type="PROSITE" id="PS51897">
    <property type="entry name" value="ANNEXIN_2"/>
    <property type="match status" value="1"/>
</dbReference>
<dbReference type="Pfam" id="PF00191">
    <property type="entry name" value="Annexin"/>
    <property type="match status" value="1"/>
</dbReference>
<keyword evidence="13" id="KW-1185">Reference proteome</keyword>
<dbReference type="SUPFAM" id="SSF47874">
    <property type="entry name" value="Annexin"/>
    <property type="match status" value="1"/>
</dbReference>
<protein>
    <submittedName>
        <fullName evidence="12">Emopamil binding protein</fullName>
    </submittedName>
</protein>
<keyword evidence="3 8" id="KW-0812">Transmembrane</keyword>
<evidence type="ECO:0000256" key="2">
    <source>
        <dbReference type="ARBA" id="ARBA00008337"/>
    </source>
</evidence>
<evidence type="ECO:0000256" key="8">
    <source>
        <dbReference type="PROSITE-ProRule" id="PRU01087"/>
    </source>
</evidence>
<accession>A0A162ICH0</accession>
<feature type="transmembrane region" description="Helical" evidence="10">
    <location>
        <begin position="160"/>
        <end position="178"/>
    </location>
</feature>
<sequence length="756" mass="85673">MGETLDLPAIICLSAVSALLPIAIICAWRLVPHTRQTDRLLMLWHVYDALTHFLVEGSYLWNCFFTYIELPYGNPREPPYFLNRKDRLHGAAYGTGPTARLWQEYGKADSRWVEADPGVIALEILTVVFDGAAAVYVCYLIYKSVHTSETNPKISARYRALLWFVAVILAVCELYGGWMTFAPEWLTGNPSLNTENPIYLWLYLAFFNGIWVVVPLWVLCKAWQEIGSAFMTVTFSMDYNNADEFERTQSPHIFNQPQIVHHGPDHDAPRFTPYPDDDYSSLFYSANPMHNRTSRRPSCASSFNRPLPYPKDDSPFLLENDLYVAPLNPARSASVRSHSIRSNTPCSVNHTPPLNPRPSSARSGSVKSNTSSSMSRGVVSQVYDRSTGTVTPYNISSEPPPFFRPFLGDAPASCGSPGYDPSLVLSSTKGIKEAVQGLRRAMQGLGSDEKALITILSSQNPLQIDEIRRSYRETYNRDLLQDIKSETHGRLEAVLTNLACGPLLQDVYRLKYAFGAGNYEVLIDVLVNRCNADVEAIKNRFREVFIHETVLNHVGRMQILSSTGRELLRTILEAQKADEECTVDDDAVMKDVQTIYEAMVLPAQSVFQRTALCEVFTRRSNAQICAIQLAYDFKYNTHLEEQILKTYEYEDFTRKAMLSILSHARDPVGATAKKLIDTMEGRGTSHWFLIDRMVRLHWMEDWTDQHGKAFGKEVLRRIRHKYASSLKRYIEAETLINGHYKAALLAIIPEPEKTMP</sequence>
<keyword evidence="7" id="KW-0041">Annexin</keyword>
<comment type="caution">
    <text evidence="12">The sequence shown here is derived from an EMBL/GenBank/DDBJ whole genome shotgun (WGS) entry which is preliminary data.</text>
</comment>
<comment type="similarity">
    <text evidence="2">Belongs to the EBP family.</text>
</comment>
<dbReference type="Gene3D" id="1.10.220.10">
    <property type="entry name" value="Annexin"/>
    <property type="match status" value="2"/>
</dbReference>
<feature type="region of interest" description="Disordered" evidence="9">
    <location>
        <begin position="333"/>
        <end position="379"/>
    </location>
</feature>
<dbReference type="GO" id="GO:0005783">
    <property type="term" value="C:endoplasmic reticulum"/>
    <property type="evidence" value="ECO:0007669"/>
    <property type="project" value="TreeGrafter"/>
</dbReference>
<dbReference type="Pfam" id="PF05241">
    <property type="entry name" value="EBP"/>
    <property type="match status" value="1"/>
</dbReference>
<feature type="domain" description="EXPERA" evidence="11">
    <location>
        <begin position="37"/>
        <end position="219"/>
    </location>
</feature>
<dbReference type="Proteomes" id="UP000242877">
    <property type="component" value="Unassembled WGS sequence"/>
</dbReference>
<gene>
    <name evidence="12" type="ORF">AAP_05978</name>
</gene>
<evidence type="ECO:0000313" key="13">
    <source>
        <dbReference type="Proteomes" id="UP000242877"/>
    </source>
</evidence>
<dbReference type="InterPro" id="IPR001464">
    <property type="entry name" value="Annexin"/>
</dbReference>
<feature type="compositionally biased region" description="Polar residues" evidence="9">
    <location>
        <begin position="334"/>
        <end position="375"/>
    </location>
</feature>
<keyword evidence="4" id="KW-0677">Repeat</keyword>
<dbReference type="PANTHER" id="PTHR14207:SF1">
    <property type="entry name" value="EMOPAMIL-BINDING PROTEIN-LIKE"/>
    <property type="match status" value="1"/>
</dbReference>
<keyword evidence="5 8" id="KW-1133">Transmembrane helix</keyword>
<dbReference type="AlphaFoldDB" id="A0A162ICH0"/>
<evidence type="ECO:0000256" key="5">
    <source>
        <dbReference type="ARBA" id="ARBA00022989"/>
    </source>
</evidence>
<keyword evidence="6 8" id="KW-0472">Membrane</keyword>
<dbReference type="OrthoDB" id="5415655at2759"/>
<feature type="transmembrane region" description="Helical" evidence="10">
    <location>
        <begin position="6"/>
        <end position="28"/>
    </location>
</feature>
<dbReference type="InterPro" id="IPR037104">
    <property type="entry name" value="Annexin_sf"/>
</dbReference>
<name>A0A162ICH0_9EURO</name>
<feature type="transmembrane region" description="Helical" evidence="10">
    <location>
        <begin position="119"/>
        <end position="139"/>
    </location>
</feature>
<reference evidence="12 13" key="1">
    <citation type="journal article" date="2016" name="Genome Biol. Evol.">
        <title>Divergent and convergent evolution of fungal pathogenicity.</title>
        <authorList>
            <person name="Shang Y."/>
            <person name="Xiao G."/>
            <person name="Zheng P."/>
            <person name="Cen K."/>
            <person name="Zhan S."/>
            <person name="Wang C."/>
        </authorList>
    </citation>
    <scope>NUCLEOTIDE SEQUENCE [LARGE SCALE GENOMIC DNA]</scope>
    <source>
        <strain evidence="12 13">ARSEF 7405</strain>
    </source>
</reference>
<dbReference type="GO" id="GO:0005544">
    <property type="term" value="F:calcium-dependent phospholipid binding"/>
    <property type="evidence" value="ECO:0007669"/>
    <property type="project" value="InterPro"/>
</dbReference>